<dbReference type="PROSITE" id="PS51257">
    <property type="entry name" value="PROKAR_LIPOPROTEIN"/>
    <property type="match status" value="1"/>
</dbReference>
<dbReference type="InterPro" id="IPR050553">
    <property type="entry name" value="Thioredoxin_ResA/DsbE_sf"/>
</dbReference>
<accession>A0A5S3N197</accession>
<dbReference type="InterPro" id="IPR036249">
    <property type="entry name" value="Thioredoxin-like_sf"/>
</dbReference>
<dbReference type="PANTHER" id="PTHR42852:SF13">
    <property type="entry name" value="PROTEIN DIPZ"/>
    <property type="match status" value="1"/>
</dbReference>
<dbReference type="AlphaFoldDB" id="A0A5S3N197"/>
<dbReference type="Gene3D" id="3.40.30.10">
    <property type="entry name" value="Glutaredoxin"/>
    <property type="match status" value="1"/>
</dbReference>
<protein>
    <submittedName>
        <fullName evidence="3">Redoxin domain-containing protein</fullName>
    </submittedName>
</protein>
<dbReference type="InterPro" id="IPR017937">
    <property type="entry name" value="Thioredoxin_CS"/>
</dbReference>
<reference evidence="3 4" key="1">
    <citation type="submission" date="2019-05" db="EMBL/GenBank/DDBJ databases">
        <title>Polaribacter aestuariivivens sp. nov., isolated from a tidal flat.</title>
        <authorList>
            <person name="Yoon J.-H."/>
        </authorList>
    </citation>
    <scope>NUCLEOTIDE SEQUENCE [LARGE SCALE GENOMIC DNA]</scope>
    <source>
        <strain evidence="3 4">DBTF-3</strain>
    </source>
</reference>
<keyword evidence="4" id="KW-1185">Reference proteome</keyword>
<keyword evidence="1" id="KW-0676">Redox-active center</keyword>
<dbReference type="EMBL" id="VANR01000006">
    <property type="protein sequence ID" value="TMM28985.1"/>
    <property type="molecule type" value="Genomic_DNA"/>
</dbReference>
<dbReference type="Proteomes" id="UP000307140">
    <property type="component" value="Unassembled WGS sequence"/>
</dbReference>
<dbReference type="RefSeq" id="WP_138536627.1">
    <property type="nucleotide sequence ID" value="NZ_VANR01000006.1"/>
</dbReference>
<dbReference type="GO" id="GO:0016491">
    <property type="term" value="F:oxidoreductase activity"/>
    <property type="evidence" value="ECO:0007669"/>
    <property type="project" value="InterPro"/>
</dbReference>
<dbReference type="InterPro" id="IPR000866">
    <property type="entry name" value="AhpC/TSA"/>
</dbReference>
<dbReference type="CDD" id="cd02966">
    <property type="entry name" value="TlpA_like_family"/>
    <property type="match status" value="1"/>
</dbReference>
<dbReference type="OrthoDB" id="9815205at2"/>
<dbReference type="InterPro" id="IPR013766">
    <property type="entry name" value="Thioredoxin_domain"/>
</dbReference>
<evidence type="ECO:0000313" key="3">
    <source>
        <dbReference type="EMBL" id="TMM28985.1"/>
    </source>
</evidence>
<comment type="caution">
    <text evidence="3">The sequence shown here is derived from an EMBL/GenBank/DDBJ whole genome shotgun (WGS) entry which is preliminary data.</text>
</comment>
<dbReference type="PROSITE" id="PS00194">
    <property type="entry name" value="THIOREDOXIN_1"/>
    <property type="match status" value="1"/>
</dbReference>
<dbReference type="SUPFAM" id="SSF52833">
    <property type="entry name" value="Thioredoxin-like"/>
    <property type="match status" value="1"/>
</dbReference>
<evidence type="ECO:0000313" key="4">
    <source>
        <dbReference type="Proteomes" id="UP000307140"/>
    </source>
</evidence>
<sequence>MKLKVFYFLFLLGVVFSCKNEKETAKTVVAENKQSTVVTYNYSELKPLLEKNDDKTYVINFWATWCGPCVKELPAFEKINKEYADKNVEVILVSLDFPKQVEKKLIPFIEKKNLQSKVILLDDVNEDVWIKAIDTTWSGAIPATLIYNKNKRTFYEQSFEYETLTNELKTFLNK</sequence>
<dbReference type="PANTHER" id="PTHR42852">
    <property type="entry name" value="THIOL:DISULFIDE INTERCHANGE PROTEIN DSBE"/>
    <property type="match status" value="1"/>
</dbReference>
<dbReference type="Pfam" id="PF00578">
    <property type="entry name" value="AhpC-TSA"/>
    <property type="match status" value="1"/>
</dbReference>
<dbReference type="GO" id="GO:0016209">
    <property type="term" value="F:antioxidant activity"/>
    <property type="evidence" value="ECO:0007669"/>
    <property type="project" value="InterPro"/>
</dbReference>
<evidence type="ECO:0000256" key="1">
    <source>
        <dbReference type="ARBA" id="ARBA00023284"/>
    </source>
</evidence>
<organism evidence="3 4">
    <name type="scientific">Polaribacter aestuariivivens</name>
    <dbReference type="NCBI Taxonomy" id="2304626"/>
    <lineage>
        <taxon>Bacteria</taxon>
        <taxon>Pseudomonadati</taxon>
        <taxon>Bacteroidota</taxon>
        <taxon>Flavobacteriia</taxon>
        <taxon>Flavobacteriales</taxon>
        <taxon>Flavobacteriaceae</taxon>
    </lineage>
</organism>
<proteinExistence type="predicted"/>
<feature type="domain" description="Thioredoxin" evidence="2">
    <location>
        <begin position="19"/>
        <end position="173"/>
    </location>
</feature>
<dbReference type="PROSITE" id="PS51352">
    <property type="entry name" value="THIOREDOXIN_2"/>
    <property type="match status" value="1"/>
</dbReference>
<evidence type="ECO:0000259" key="2">
    <source>
        <dbReference type="PROSITE" id="PS51352"/>
    </source>
</evidence>
<gene>
    <name evidence="3" type="ORF">FDT66_11395</name>
</gene>
<name>A0A5S3N197_9FLAO</name>